<dbReference type="OrthoDB" id="9780944at2"/>
<sequence length="304" mass="34145">MKRVVSVSLGSSSRNHQVETEILGQKFLIKRIGTDGNLELAIAKIQELDGKVDAFGMGGIDLHLFAGEKKYMLRDAKKLKDAAKQTPIVDGSGLKNTLERKTIEYLDNQLHINLSNKKVLLVCGVDRFGMAKSLEQFGAKVIYGDLIFGLGLPIPIKSLKNLESLAKIVIPLISQLPFEYLYPTGKQQERIINKFGEYYQDADIIAGDFLFIKKHLPLRLQDKIIVTNTVTINDIELLKLRGVSKLITTTPDFQGRSFGTNVLEAIFVALKETNHELSTEEYFKILNRVELNPRVIEFAKEKLA</sequence>
<accession>A0A1W1UU84</accession>
<gene>
    <name evidence="1" type="ORF">SAMN00017405_2374</name>
</gene>
<name>A0A1W1UU84_DESTI</name>
<evidence type="ECO:0008006" key="3">
    <source>
        <dbReference type="Google" id="ProtNLM"/>
    </source>
</evidence>
<keyword evidence="2" id="KW-1185">Reference proteome</keyword>
<dbReference type="Proteomes" id="UP000192731">
    <property type="component" value="Unassembled WGS sequence"/>
</dbReference>
<dbReference type="EMBL" id="FWWT01000011">
    <property type="protein sequence ID" value="SMB84610.1"/>
    <property type="molecule type" value="Genomic_DNA"/>
</dbReference>
<dbReference type="AlphaFoldDB" id="A0A1W1UU84"/>
<evidence type="ECO:0000313" key="2">
    <source>
        <dbReference type="Proteomes" id="UP000192731"/>
    </source>
</evidence>
<proteinExistence type="predicted"/>
<reference evidence="1 2" key="1">
    <citation type="submission" date="2017-04" db="EMBL/GenBank/DDBJ databases">
        <authorList>
            <person name="Afonso C.L."/>
            <person name="Miller P.J."/>
            <person name="Scott M.A."/>
            <person name="Spackman E."/>
            <person name="Goraichik I."/>
            <person name="Dimitrov K.M."/>
            <person name="Suarez D.L."/>
            <person name="Swayne D.E."/>
        </authorList>
    </citation>
    <scope>NUCLEOTIDE SEQUENCE [LARGE SCALE GENOMIC DNA]</scope>
    <source>
        <strain evidence="1 2">DSM 11270</strain>
    </source>
</reference>
<protein>
    <recommendedName>
        <fullName evidence="3">Quinate 5-dehydrogenase</fullName>
    </recommendedName>
</protein>
<organism evidence="1 2">
    <name type="scientific">Desulfonispora thiosulfatigenes DSM 11270</name>
    <dbReference type="NCBI Taxonomy" id="656914"/>
    <lineage>
        <taxon>Bacteria</taxon>
        <taxon>Bacillati</taxon>
        <taxon>Bacillota</taxon>
        <taxon>Clostridia</taxon>
        <taxon>Eubacteriales</taxon>
        <taxon>Peptococcaceae</taxon>
        <taxon>Desulfonispora</taxon>
    </lineage>
</organism>
<dbReference type="RefSeq" id="WP_084052387.1">
    <property type="nucleotide sequence ID" value="NZ_FWWT01000011.1"/>
</dbReference>
<dbReference type="STRING" id="656914.SAMN00017405_2374"/>
<evidence type="ECO:0000313" key="1">
    <source>
        <dbReference type="EMBL" id="SMB84610.1"/>
    </source>
</evidence>